<accession>A0AAJ5CZW7</accession>
<dbReference type="AlphaFoldDB" id="A0AAJ5CZW7"/>
<comment type="caution">
    <text evidence="1">The sequence shown here is derived from an EMBL/GenBank/DDBJ whole genome shotgun (WGS) entry which is preliminary data.</text>
</comment>
<protein>
    <submittedName>
        <fullName evidence="1">Uncharacterized protein</fullName>
    </submittedName>
</protein>
<name>A0AAJ5CZW7_PANPU</name>
<reference evidence="1 2" key="1">
    <citation type="submission" date="2018-06" db="EMBL/GenBank/DDBJ databases">
        <authorList>
            <consortium name="Pathogen Informatics"/>
            <person name="Doyle S."/>
        </authorList>
    </citation>
    <scope>NUCLEOTIDE SEQUENCE [LARGE SCALE GENOMIC DNA]</scope>
    <source>
        <strain evidence="1 2">NCTC13159</strain>
    </source>
</reference>
<gene>
    <name evidence="1" type="ORF">NCTC13159_01517</name>
</gene>
<dbReference type="EMBL" id="UGSJ01000001">
    <property type="protein sequence ID" value="SUA90038.1"/>
    <property type="molecule type" value="Genomic_DNA"/>
</dbReference>
<sequence>MNSERASINGFNGQVQAIFAASQRKPINSAHKAIVAAKSVASAPRIRNDSEGSVDMHARCAASVILKPNRGGEYEPNLAALDMGAVYFSHMRMSLVAVNMAHHERKSGQSGCCTLL</sequence>
<dbReference type="Proteomes" id="UP000254589">
    <property type="component" value="Unassembled WGS sequence"/>
</dbReference>
<evidence type="ECO:0000313" key="2">
    <source>
        <dbReference type="Proteomes" id="UP000254589"/>
    </source>
</evidence>
<proteinExistence type="predicted"/>
<organism evidence="1 2">
    <name type="scientific">Pandoraea pulmonicola</name>
    <dbReference type="NCBI Taxonomy" id="93221"/>
    <lineage>
        <taxon>Bacteria</taxon>
        <taxon>Pseudomonadati</taxon>
        <taxon>Pseudomonadota</taxon>
        <taxon>Betaproteobacteria</taxon>
        <taxon>Burkholderiales</taxon>
        <taxon>Burkholderiaceae</taxon>
        <taxon>Pandoraea</taxon>
    </lineage>
</organism>
<evidence type="ECO:0000313" key="1">
    <source>
        <dbReference type="EMBL" id="SUA90038.1"/>
    </source>
</evidence>